<protein>
    <submittedName>
        <fullName evidence="5">Alanine racemase</fullName>
        <ecNumber evidence="5">5.1.1.1</ecNumber>
    </submittedName>
</protein>
<feature type="domain" description="Alanine racemase C-terminal" evidence="4">
    <location>
        <begin position="113"/>
        <end position="240"/>
    </location>
</feature>
<keyword evidence="6" id="KW-1185">Reference proteome</keyword>
<dbReference type="Proteomes" id="UP000576969">
    <property type="component" value="Unassembled WGS sequence"/>
</dbReference>
<dbReference type="AlphaFoldDB" id="A0A7Y9GRW6"/>
<dbReference type="PANTHER" id="PTHR30511:SF0">
    <property type="entry name" value="ALANINE RACEMASE, CATABOLIC-RELATED"/>
    <property type="match status" value="1"/>
</dbReference>
<dbReference type="Pfam" id="PF00842">
    <property type="entry name" value="Ala_racemase_C"/>
    <property type="match status" value="1"/>
</dbReference>
<proteinExistence type="predicted"/>
<dbReference type="InterPro" id="IPR009006">
    <property type="entry name" value="Ala_racemase/Decarboxylase_C"/>
</dbReference>
<dbReference type="Gene3D" id="2.40.37.10">
    <property type="entry name" value="Lyase, Ornithine Decarboxylase, Chain A, domain 1"/>
    <property type="match status" value="1"/>
</dbReference>
<comment type="caution">
    <text evidence="5">The sequence shown here is derived from an EMBL/GenBank/DDBJ whole genome shotgun (WGS) entry which is preliminary data.</text>
</comment>
<evidence type="ECO:0000256" key="3">
    <source>
        <dbReference type="ARBA" id="ARBA00023235"/>
    </source>
</evidence>
<evidence type="ECO:0000256" key="1">
    <source>
        <dbReference type="ARBA" id="ARBA00001933"/>
    </source>
</evidence>
<dbReference type="GO" id="GO:0030170">
    <property type="term" value="F:pyridoxal phosphate binding"/>
    <property type="evidence" value="ECO:0007669"/>
    <property type="project" value="TreeGrafter"/>
</dbReference>
<evidence type="ECO:0000256" key="2">
    <source>
        <dbReference type="ARBA" id="ARBA00022898"/>
    </source>
</evidence>
<dbReference type="SMART" id="SM01005">
    <property type="entry name" value="Ala_racemase_C"/>
    <property type="match status" value="1"/>
</dbReference>
<gene>
    <name evidence="5" type="ORF">BJ991_002493</name>
</gene>
<dbReference type="PANTHER" id="PTHR30511">
    <property type="entry name" value="ALANINE RACEMASE"/>
    <property type="match status" value="1"/>
</dbReference>
<dbReference type="SUPFAM" id="SSF50621">
    <property type="entry name" value="Alanine racemase C-terminal domain-like"/>
    <property type="match status" value="1"/>
</dbReference>
<dbReference type="EC" id="5.1.1.1" evidence="5"/>
<dbReference type="GO" id="GO:0008784">
    <property type="term" value="F:alanine racemase activity"/>
    <property type="evidence" value="ECO:0007669"/>
    <property type="project" value="UniProtKB-EC"/>
</dbReference>
<sequence length="240" mass="24636">MTAADPEHPSTRTGSAPRARISHAALAANARAGVASVPSGDRIADLRYDALGHGAAACARTLADAGVDAVIADADLADAVTDAAAGRLRVMTDGEPTLATAALYGLDGVCAPVMRLSGTVLGIKPLRAGEGVSYGYIHRAAHDTRVALVTGGYAQGVVRALGERANVRVGGALHPIIGRVAMDVCVVDVQEAEIRRGDPVVFFGDPASGEPSLQEWVRSTGMTAAELVAMVGARVRRDHE</sequence>
<dbReference type="GO" id="GO:0009252">
    <property type="term" value="P:peptidoglycan biosynthetic process"/>
    <property type="evidence" value="ECO:0007669"/>
    <property type="project" value="TreeGrafter"/>
</dbReference>
<evidence type="ECO:0000259" key="4">
    <source>
        <dbReference type="SMART" id="SM01005"/>
    </source>
</evidence>
<dbReference type="EMBL" id="JACCBV010000001">
    <property type="protein sequence ID" value="NYE20465.1"/>
    <property type="molecule type" value="Genomic_DNA"/>
</dbReference>
<keyword evidence="3 5" id="KW-0413">Isomerase</keyword>
<evidence type="ECO:0000313" key="6">
    <source>
        <dbReference type="Proteomes" id="UP000576969"/>
    </source>
</evidence>
<dbReference type="GO" id="GO:0005829">
    <property type="term" value="C:cytosol"/>
    <property type="evidence" value="ECO:0007669"/>
    <property type="project" value="TreeGrafter"/>
</dbReference>
<dbReference type="RefSeq" id="WP_343048748.1">
    <property type="nucleotide sequence ID" value="NZ_JACCBV010000001.1"/>
</dbReference>
<dbReference type="InterPro" id="IPR011079">
    <property type="entry name" value="Ala_racemase_C"/>
</dbReference>
<keyword evidence="2" id="KW-0663">Pyridoxal phosphate</keyword>
<dbReference type="InterPro" id="IPR000821">
    <property type="entry name" value="Ala_racemase"/>
</dbReference>
<reference evidence="5 6" key="1">
    <citation type="submission" date="2020-07" db="EMBL/GenBank/DDBJ databases">
        <title>Sequencing the genomes of 1000 actinobacteria strains.</title>
        <authorList>
            <person name="Klenk H.-P."/>
        </authorList>
    </citation>
    <scope>NUCLEOTIDE SEQUENCE [LARGE SCALE GENOMIC DNA]</scope>
    <source>
        <strain evidence="5 6">DSM 24662</strain>
    </source>
</reference>
<name>A0A7Y9GRW6_9MICO</name>
<evidence type="ECO:0000313" key="5">
    <source>
        <dbReference type="EMBL" id="NYE20465.1"/>
    </source>
</evidence>
<comment type="cofactor">
    <cofactor evidence="1">
        <name>pyridoxal 5'-phosphate</name>
        <dbReference type="ChEBI" id="CHEBI:597326"/>
    </cofactor>
</comment>
<accession>A0A7Y9GRW6</accession>
<dbReference type="GO" id="GO:0030632">
    <property type="term" value="P:D-alanine biosynthetic process"/>
    <property type="evidence" value="ECO:0007669"/>
    <property type="project" value="TreeGrafter"/>
</dbReference>
<organism evidence="5 6">
    <name type="scientific">Microbacterium immunditiarum</name>
    <dbReference type="NCBI Taxonomy" id="337480"/>
    <lineage>
        <taxon>Bacteria</taxon>
        <taxon>Bacillati</taxon>
        <taxon>Actinomycetota</taxon>
        <taxon>Actinomycetes</taxon>
        <taxon>Micrococcales</taxon>
        <taxon>Microbacteriaceae</taxon>
        <taxon>Microbacterium</taxon>
    </lineage>
</organism>